<dbReference type="AlphaFoldDB" id="A0A1Q4VCL3"/>
<dbReference type="RefSeq" id="WP_073782937.1">
    <property type="nucleotide sequence ID" value="NZ_LFBV01000001.1"/>
</dbReference>
<feature type="region of interest" description="Disordered" evidence="2">
    <location>
        <begin position="347"/>
        <end position="415"/>
    </location>
</feature>
<feature type="compositionally biased region" description="Low complexity" evidence="2">
    <location>
        <begin position="482"/>
        <end position="512"/>
    </location>
</feature>
<organism evidence="3 4">
    <name type="scientific">Streptomyces uncialis</name>
    <dbReference type="NCBI Taxonomy" id="1048205"/>
    <lineage>
        <taxon>Bacteria</taxon>
        <taxon>Bacillati</taxon>
        <taxon>Actinomycetota</taxon>
        <taxon>Actinomycetes</taxon>
        <taxon>Kitasatosporales</taxon>
        <taxon>Streptomycetaceae</taxon>
        <taxon>Streptomyces</taxon>
    </lineage>
</organism>
<protein>
    <submittedName>
        <fullName evidence="3">Uncharacterized protein</fullName>
    </submittedName>
</protein>
<evidence type="ECO:0000256" key="2">
    <source>
        <dbReference type="SAM" id="MobiDB-lite"/>
    </source>
</evidence>
<dbReference type="Proteomes" id="UP000186455">
    <property type="component" value="Unassembled WGS sequence"/>
</dbReference>
<keyword evidence="4" id="KW-1185">Reference proteome</keyword>
<feature type="compositionally biased region" description="Basic and acidic residues" evidence="2">
    <location>
        <begin position="463"/>
        <end position="481"/>
    </location>
</feature>
<reference evidence="3 4" key="1">
    <citation type="submission" date="2015-06" db="EMBL/GenBank/DDBJ databases">
        <title>Cloning and characterization of the uncialamcin biosynthetic gene cluster.</title>
        <authorList>
            <person name="Yan X."/>
            <person name="Huang T."/>
            <person name="Ge H."/>
            <person name="Shen B."/>
        </authorList>
    </citation>
    <scope>NUCLEOTIDE SEQUENCE [LARGE SCALE GENOMIC DNA]</scope>
    <source>
        <strain evidence="3 4">DCA2648</strain>
    </source>
</reference>
<dbReference type="EMBL" id="LFBV01000001">
    <property type="protein sequence ID" value="OKH95594.1"/>
    <property type="molecule type" value="Genomic_DNA"/>
</dbReference>
<evidence type="ECO:0000256" key="1">
    <source>
        <dbReference type="SAM" id="Coils"/>
    </source>
</evidence>
<name>A0A1Q4VCL3_9ACTN</name>
<keyword evidence="1" id="KW-0175">Coiled coil</keyword>
<accession>A0A1Q4VCL3</accession>
<evidence type="ECO:0000313" key="3">
    <source>
        <dbReference type="EMBL" id="OKH95594.1"/>
    </source>
</evidence>
<comment type="caution">
    <text evidence="3">The sequence shown here is derived from an EMBL/GenBank/DDBJ whole genome shotgun (WGS) entry which is preliminary data.</text>
</comment>
<gene>
    <name evidence="3" type="ORF">AB852_01940</name>
</gene>
<dbReference type="STRING" id="1048205.AB852_01940"/>
<feature type="region of interest" description="Disordered" evidence="2">
    <location>
        <begin position="447"/>
        <end position="536"/>
    </location>
</feature>
<evidence type="ECO:0000313" key="4">
    <source>
        <dbReference type="Proteomes" id="UP000186455"/>
    </source>
</evidence>
<feature type="compositionally biased region" description="Acidic residues" evidence="2">
    <location>
        <begin position="513"/>
        <end position="524"/>
    </location>
</feature>
<feature type="coiled-coil region" evidence="1">
    <location>
        <begin position="195"/>
        <end position="255"/>
    </location>
</feature>
<proteinExistence type="predicted"/>
<sequence>MTDTYPLVEQRVYGRPGRRRGLLTSRPTRADDELPLLAPHHVRVFRTGEDYIADPGRLHADDPLVVTASSVTVVNCRVGVPVVVELPVPSADQGSFTARITFDCTVVDAPSVVRDGVTDVHELLLGYLRSVPGLVEDGADQPIGETTGTRDRIDARLTGYQEMTSDVVSGLRIVASGVEVLTPEEFAAHVEEVKRARLAADKARVEAELAAQQARAEHEQRMRAEKQRIEAAREEERHRAELAALEERHRQEFENMRTVYEQAAGSRTQEHELLLQARANGFQRNQAHEDITSVGDDPVATDFLALRSGGLTAAEIAERRRADEERRDTRAEEVAALQREYLAKREAMDRDDARAQLERDDRRHELDREDQRTDATADREERSRRWFQRREDRERRRLENREDARTQRQEHQEWRDRVLKVQHDLTARAISRGHGDDRPVDVGALISNVGETPQPGVQALTQGRDDEVQRVTAERLDRATDDGPYAAAAAVPADPAEPRAAGAPAPDPVTAPDDPESDSDDDSDIGFAGLEERRGD</sequence>